<proteinExistence type="predicted"/>
<reference evidence="1" key="1">
    <citation type="journal article" date="2014" name="Int. J. Syst. Evol. Microbiol.">
        <title>Complete genome sequence of Corynebacterium casei LMG S-19264T (=DSM 44701T), isolated from a smear-ripened cheese.</title>
        <authorList>
            <consortium name="US DOE Joint Genome Institute (JGI-PGF)"/>
            <person name="Walter F."/>
            <person name="Albersmeier A."/>
            <person name="Kalinowski J."/>
            <person name="Ruckert C."/>
        </authorList>
    </citation>
    <scope>NUCLEOTIDE SEQUENCE</scope>
    <source>
        <strain evidence="1">KCTC 23077</strain>
    </source>
</reference>
<comment type="caution">
    <text evidence="1">The sequence shown here is derived from an EMBL/GenBank/DDBJ whole genome shotgun (WGS) entry which is preliminary data.</text>
</comment>
<reference evidence="1" key="2">
    <citation type="submission" date="2020-09" db="EMBL/GenBank/DDBJ databases">
        <authorList>
            <person name="Sun Q."/>
            <person name="Kim S."/>
        </authorList>
    </citation>
    <scope>NUCLEOTIDE SEQUENCE</scope>
    <source>
        <strain evidence="1">KCTC 23077</strain>
    </source>
</reference>
<dbReference type="PROSITE" id="PS51257">
    <property type="entry name" value="PROKAR_LIPOPROTEIN"/>
    <property type="match status" value="1"/>
</dbReference>
<evidence type="ECO:0008006" key="3">
    <source>
        <dbReference type="Google" id="ProtNLM"/>
    </source>
</evidence>
<evidence type="ECO:0000313" key="1">
    <source>
        <dbReference type="EMBL" id="GHA76784.1"/>
    </source>
</evidence>
<keyword evidence="2" id="KW-1185">Reference proteome</keyword>
<dbReference type="AlphaFoldDB" id="A0A918W668"/>
<dbReference type="EMBL" id="BMYD01000001">
    <property type="protein sequence ID" value="GHA76784.1"/>
    <property type="molecule type" value="Genomic_DNA"/>
</dbReference>
<sequence>MRWTFVVAVFGIASCSCSRDGTTAGTDAEQPPSYTAEATAAMVTLNNACPNLNAAPALQKAGIGGSPTAGMEITYVVQSLTEQATLLKLKQGDNCVFTVGPGPAGQVVASPARCMSFCK</sequence>
<organism evidence="1 2">
    <name type="scientific">Cognatilysobacter bugurensis</name>
    <dbReference type="NCBI Taxonomy" id="543356"/>
    <lineage>
        <taxon>Bacteria</taxon>
        <taxon>Pseudomonadati</taxon>
        <taxon>Pseudomonadota</taxon>
        <taxon>Gammaproteobacteria</taxon>
        <taxon>Lysobacterales</taxon>
        <taxon>Lysobacteraceae</taxon>
        <taxon>Cognatilysobacter</taxon>
    </lineage>
</organism>
<protein>
    <recommendedName>
        <fullName evidence="3">Lipoprotein</fullName>
    </recommendedName>
</protein>
<evidence type="ECO:0000313" key="2">
    <source>
        <dbReference type="Proteomes" id="UP000646426"/>
    </source>
</evidence>
<name>A0A918W668_9GAMM</name>
<accession>A0A918W668</accession>
<dbReference type="Proteomes" id="UP000646426">
    <property type="component" value="Unassembled WGS sequence"/>
</dbReference>
<gene>
    <name evidence="1" type="ORF">GCM10007067_12570</name>
</gene>